<keyword evidence="3 6" id="KW-1133">Transmembrane helix</keyword>
<evidence type="ECO:0000313" key="8">
    <source>
        <dbReference type="Proteomes" id="UP000319257"/>
    </source>
</evidence>
<comment type="subcellular location">
    <subcellularLocation>
        <location evidence="1">Membrane</location>
        <topology evidence="1">Single-pass membrane protein</topology>
    </subcellularLocation>
</comment>
<dbReference type="RefSeq" id="XP_030991827.1">
    <property type="nucleotide sequence ID" value="XM_031135379.1"/>
</dbReference>
<protein>
    <submittedName>
        <fullName evidence="7">Uncharacterized protein</fullName>
    </submittedName>
</protein>
<dbReference type="GeneID" id="41968760"/>
<evidence type="ECO:0000256" key="1">
    <source>
        <dbReference type="ARBA" id="ARBA00004167"/>
    </source>
</evidence>
<evidence type="ECO:0000256" key="3">
    <source>
        <dbReference type="ARBA" id="ARBA00022989"/>
    </source>
</evidence>
<dbReference type="Pfam" id="PF14880">
    <property type="entry name" value="COX14"/>
    <property type="match status" value="1"/>
</dbReference>
<evidence type="ECO:0000256" key="6">
    <source>
        <dbReference type="SAM" id="Phobius"/>
    </source>
</evidence>
<dbReference type="OrthoDB" id="4205486at2759"/>
<dbReference type="STRING" id="1093900.A0A507ATU0"/>
<feature type="transmembrane region" description="Helical" evidence="6">
    <location>
        <begin position="129"/>
        <end position="150"/>
    </location>
</feature>
<evidence type="ECO:0000256" key="4">
    <source>
        <dbReference type="ARBA" id="ARBA00023136"/>
    </source>
</evidence>
<feature type="compositionally biased region" description="Low complexity" evidence="5">
    <location>
        <begin position="72"/>
        <end position="84"/>
    </location>
</feature>
<evidence type="ECO:0000256" key="2">
    <source>
        <dbReference type="ARBA" id="ARBA00022692"/>
    </source>
</evidence>
<sequence>MRRTLPRLAARGSARTVSDATRFTQTTPHATSKPGAAAGAAAKKAKAAASRFPPAAASGTARSADGGRGRRPSPAAAAASAEAAPLNETPEQKVARLRAAHLAAKNAEVSAFDKFISSGRRLFDSAHKATVMGLIGFTAVAGLLTVYTTADMIMYNRKRKAEFLAAQEKMDADSLEAARLAYMRGDATEEQIALVEEANAAAEASGSHIFKMPGALTSSSSSSSSSSSEAAIPSPAVEAAITAQEQATTEAAKQQKPGSWRSWIFANLKNEEEGEDVGTSEARLGYESLSEDDDNAIVRDSDVIRAIEDKQAYLKEKARAALDKEKENQRKGGPLDRVGIDAAPAAAEKPAKKWWIF</sequence>
<evidence type="ECO:0000256" key="5">
    <source>
        <dbReference type="SAM" id="MobiDB-lite"/>
    </source>
</evidence>
<proteinExistence type="predicted"/>
<keyword evidence="4 6" id="KW-0472">Membrane</keyword>
<dbReference type="InParanoid" id="A0A507ATU0"/>
<organism evidence="7 8">
    <name type="scientific">Thyridium curvatum</name>
    <dbReference type="NCBI Taxonomy" id="1093900"/>
    <lineage>
        <taxon>Eukaryota</taxon>
        <taxon>Fungi</taxon>
        <taxon>Dikarya</taxon>
        <taxon>Ascomycota</taxon>
        <taxon>Pezizomycotina</taxon>
        <taxon>Sordariomycetes</taxon>
        <taxon>Sordariomycetidae</taxon>
        <taxon>Thyridiales</taxon>
        <taxon>Thyridiaceae</taxon>
        <taxon>Thyridium</taxon>
    </lineage>
</organism>
<accession>A0A507ATU0</accession>
<dbReference type="AlphaFoldDB" id="A0A507ATU0"/>
<comment type="caution">
    <text evidence="7">The sequence shown here is derived from an EMBL/GenBank/DDBJ whole genome shotgun (WGS) entry which is preliminary data.</text>
</comment>
<keyword evidence="2 6" id="KW-0812">Transmembrane</keyword>
<feature type="compositionally biased region" description="Polar residues" evidence="5">
    <location>
        <begin position="15"/>
        <end position="29"/>
    </location>
</feature>
<feature type="compositionally biased region" description="Low complexity" evidence="5">
    <location>
        <begin position="218"/>
        <end position="228"/>
    </location>
</feature>
<keyword evidence="8" id="KW-1185">Reference proteome</keyword>
<evidence type="ECO:0000313" key="7">
    <source>
        <dbReference type="EMBL" id="TPX10116.1"/>
    </source>
</evidence>
<reference evidence="7 8" key="1">
    <citation type="submission" date="2019-06" db="EMBL/GenBank/DDBJ databases">
        <title>Draft genome sequence of the filamentous fungus Phialemoniopsis curvata isolated from diesel fuel.</title>
        <authorList>
            <person name="Varaljay V.A."/>
            <person name="Lyon W.J."/>
            <person name="Crouch A.L."/>
            <person name="Drake C.E."/>
            <person name="Hollomon J.M."/>
            <person name="Nadeau L.J."/>
            <person name="Nunn H.S."/>
            <person name="Stevenson B.S."/>
            <person name="Bojanowski C.L."/>
            <person name="Crookes-Goodson W.J."/>
        </authorList>
    </citation>
    <scope>NUCLEOTIDE SEQUENCE [LARGE SCALE GENOMIC DNA]</scope>
    <source>
        <strain evidence="7 8">D216</strain>
    </source>
</reference>
<name>A0A507ATU0_9PEZI</name>
<feature type="compositionally biased region" description="Low complexity" evidence="5">
    <location>
        <begin position="30"/>
        <end position="64"/>
    </location>
</feature>
<dbReference type="EMBL" id="SKBQ01000005">
    <property type="protein sequence ID" value="TPX10116.1"/>
    <property type="molecule type" value="Genomic_DNA"/>
</dbReference>
<dbReference type="Proteomes" id="UP000319257">
    <property type="component" value="Unassembled WGS sequence"/>
</dbReference>
<feature type="region of interest" description="Disordered" evidence="5">
    <location>
        <begin position="215"/>
        <end position="234"/>
    </location>
</feature>
<dbReference type="InterPro" id="IPR029208">
    <property type="entry name" value="COX14"/>
</dbReference>
<dbReference type="GO" id="GO:0016020">
    <property type="term" value="C:membrane"/>
    <property type="evidence" value="ECO:0007669"/>
    <property type="project" value="UniProtKB-SubCell"/>
</dbReference>
<gene>
    <name evidence="7" type="ORF">E0L32_001313</name>
</gene>
<feature type="region of interest" description="Disordered" evidence="5">
    <location>
        <begin position="1"/>
        <end position="91"/>
    </location>
</feature>